<evidence type="ECO:0000256" key="14">
    <source>
        <dbReference type="ARBA" id="ARBA00023204"/>
    </source>
</evidence>
<dbReference type="FunCoup" id="A0A4Q1BNX4">
    <property type="interactions" value="122"/>
</dbReference>
<evidence type="ECO:0000259" key="17">
    <source>
        <dbReference type="PROSITE" id="PS51140"/>
    </source>
</evidence>
<feature type="region of interest" description="Disordered" evidence="16">
    <location>
        <begin position="475"/>
        <end position="728"/>
    </location>
</feature>
<comment type="caution">
    <text evidence="18">The sequence shown here is derived from an EMBL/GenBank/DDBJ whole genome shotgun (WGS) entry which is preliminary data.</text>
</comment>
<dbReference type="PROSITE" id="PS51140">
    <property type="entry name" value="CUE"/>
    <property type="match status" value="1"/>
</dbReference>
<evidence type="ECO:0000256" key="6">
    <source>
        <dbReference type="ARBA" id="ARBA00022454"/>
    </source>
</evidence>
<evidence type="ECO:0000256" key="3">
    <source>
        <dbReference type="ARBA" id="ARBA00004574"/>
    </source>
</evidence>
<feature type="region of interest" description="Disordered" evidence="16">
    <location>
        <begin position="768"/>
        <end position="797"/>
    </location>
</feature>
<dbReference type="Pfam" id="PF02845">
    <property type="entry name" value="CUE"/>
    <property type="match status" value="1"/>
</dbReference>
<feature type="compositionally biased region" description="Low complexity" evidence="16">
    <location>
        <begin position="537"/>
        <end position="555"/>
    </location>
</feature>
<keyword evidence="8" id="KW-0597">Phosphoprotein</keyword>
<sequence>MSAVDELARKYHSQIGQLQGLFPSWDEGDLAFTLQDAKGNVEEAALMITEGRASQFTQATSRKKSSKPATKDVPSSKAHTNRNADSGGWEAVNGDVEGRAGRGGRGGRGARGGRGGRGGEPFRGARGGRGGARGRGGFTNANGKSKDLPTTTATTTEGWANQVAQATSEGADENGWSEAPLVDSKIDGGWGEGEDDLAPAAASKADDFSAAGGLGDAPARNELEKAAARGGSSWQETIKRPVQVAPPTVPPAPAPAVKKTWAQIAKPAEKPKPVPPPAPAPIPAEPVKQDVTSDEPVAQDDVEVPVEIVEETVTLEVEGWRDAPAQSEFDAAAAVTIETISIEVKTNGHAEELLPEETLLAEEEFDDPAIASVGAKPSWAQSKPQAVESAAPLAPEPVTTYTVPPGFNALAAKTQAQLAIQPRTNSRSAMRHKTADDQGVVLPPSLGGLSSMEMQFGSLSFGGMNGDGIDAPVPEPVLPSTLAAQSPPRTTALPPVSSPIRAPQPPPAQPVQPAAVLPAQQAPVTQPSSLPTSTYLHQTAQPAQPVVPQPSAQHQGYLAPHQTLQQQMHAYQSQNQYHQQQQPAQPQTSPSAQSLEPPASIQPQQQHNLYGRQQEHYGSVGQSPHQAAQTPESQHATQPQHAQTGQPATPQAAGAGQGQYDSFGSGFSQSHLYGQQNQPAEYGQRTYDSYSGAGYPRPPMEEKQTPAQSHTPTGGHPQHGQQVPQGAPYYGQMGNMYYQQAPYNPYMPYGQAPQPGFQQYYPMSQRNLYGQPSAPLPPAQPKPAAPTQSYPFSGVGNTYDEQSFASLNRYDKPHVSQTHLGSHGQHNVPHHVPAQAQGQTLSSSYPNTGGLHSFLGTHTTTPTAGANTTNSNSNASNTNAGRQTATPDEGLKGQTQQGQGQTQGQARPGAYGYGAYGNQEWGQYGGHYAGNRNGYSGWPQ</sequence>
<evidence type="ECO:0000256" key="13">
    <source>
        <dbReference type="ARBA" id="ARBA00023125"/>
    </source>
</evidence>
<dbReference type="Proteomes" id="UP000289152">
    <property type="component" value="Unassembled WGS sequence"/>
</dbReference>
<feature type="compositionally biased region" description="Low complexity" evidence="16">
    <location>
        <begin position="710"/>
        <end position="728"/>
    </location>
</feature>
<dbReference type="GO" id="GO:0003677">
    <property type="term" value="F:DNA binding"/>
    <property type="evidence" value="ECO:0007669"/>
    <property type="project" value="UniProtKB-KW"/>
</dbReference>
<gene>
    <name evidence="18" type="ORF">M231_03086</name>
</gene>
<feature type="domain" description="CUE" evidence="17">
    <location>
        <begin position="10"/>
        <end position="53"/>
    </location>
</feature>
<feature type="region of interest" description="Disordered" evidence="16">
    <location>
        <begin position="54"/>
        <end position="300"/>
    </location>
</feature>
<protein>
    <recommendedName>
        <fullName evidence="5">RNA polymerase II degradation factor 1</fullName>
    </recommendedName>
</protein>
<comment type="similarity">
    <text evidence="4">Belongs to the DEF1 family.</text>
</comment>
<evidence type="ECO:0000256" key="8">
    <source>
        <dbReference type="ARBA" id="ARBA00022553"/>
    </source>
</evidence>
<dbReference type="InterPro" id="IPR041803">
    <property type="entry name" value="DEF1_CUE"/>
</dbReference>
<keyword evidence="19" id="KW-1185">Reference proteome</keyword>
<proteinExistence type="inferred from homology"/>
<evidence type="ECO:0000256" key="16">
    <source>
        <dbReference type="SAM" id="MobiDB-lite"/>
    </source>
</evidence>
<feature type="compositionally biased region" description="Polar residues" evidence="16">
    <location>
        <begin position="660"/>
        <end position="679"/>
    </location>
</feature>
<keyword evidence="13" id="KW-0238">DNA-binding</keyword>
<feature type="compositionally biased region" description="Pro residues" evidence="16">
    <location>
        <begin position="774"/>
        <end position="784"/>
    </location>
</feature>
<comment type="subcellular location">
    <subcellularLocation>
        <location evidence="3">Chromosome</location>
        <location evidence="3">Telomere</location>
    </subcellularLocation>
    <subcellularLocation>
        <location evidence="2">Cytoplasm</location>
    </subcellularLocation>
    <subcellularLocation>
        <location evidence="1">Nucleus</location>
    </subcellularLocation>
</comment>
<accession>A0A4Q1BNX4</accession>
<feature type="compositionally biased region" description="Low complexity" evidence="16">
    <location>
        <begin position="569"/>
        <end position="594"/>
    </location>
</feature>
<feature type="compositionally biased region" description="Pro residues" evidence="16">
    <location>
        <begin position="273"/>
        <end position="284"/>
    </location>
</feature>
<evidence type="ECO:0000256" key="15">
    <source>
        <dbReference type="ARBA" id="ARBA00023242"/>
    </source>
</evidence>
<dbReference type="GO" id="GO:0000781">
    <property type="term" value="C:chromosome, telomeric region"/>
    <property type="evidence" value="ECO:0007669"/>
    <property type="project" value="UniProtKB-SubCell"/>
</dbReference>
<keyword evidence="11" id="KW-0832">Ubl conjugation</keyword>
<keyword evidence="15" id="KW-0539">Nucleus</keyword>
<evidence type="ECO:0000256" key="4">
    <source>
        <dbReference type="ARBA" id="ARBA00005491"/>
    </source>
</evidence>
<name>A0A4Q1BNX4_TREME</name>
<keyword evidence="9" id="KW-0227">DNA damage</keyword>
<feature type="compositionally biased region" description="Polar residues" evidence="16">
    <location>
        <begin position="157"/>
        <end position="168"/>
    </location>
</feature>
<evidence type="ECO:0000256" key="1">
    <source>
        <dbReference type="ARBA" id="ARBA00004123"/>
    </source>
</evidence>
<keyword evidence="14" id="KW-0234">DNA repair</keyword>
<evidence type="ECO:0000256" key="12">
    <source>
        <dbReference type="ARBA" id="ARBA00022895"/>
    </source>
</evidence>
<dbReference type="CDD" id="cd14368">
    <property type="entry name" value="CUE_DEF1_like"/>
    <property type="match status" value="1"/>
</dbReference>
<evidence type="ECO:0000256" key="5">
    <source>
        <dbReference type="ARBA" id="ARBA00020536"/>
    </source>
</evidence>
<keyword evidence="10" id="KW-0833">Ubl conjugation pathway</keyword>
<reference evidence="18 19" key="1">
    <citation type="submission" date="2016-06" db="EMBL/GenBank/DDBJ databases">
        <title>Evolution of pathogenesis and genome organization in the Tremellales.</title>
        <authorList>
            <person name="Cuomo C."/>
            <person name="Litvintseva A."/>
            <person name="Heitman J."/>
            <person name="Chen Y."/>
            <person name="Sun S."/>
            <person name="Springer D."/>
            <person name="Dromer F."/>
            <person name="Young S."/>
            <person name="Zeng Q."/>
            <person name="Chapman S."/>
            <person name="Gujja S."/>
            <person name="Saif S."/>
            <person name="Birren B."/>
        </authorList>
    </citation>
    <scope>NUCLEOTIDE SEQUENCE [LARGE SCALE GENOMIC DNA]</scope>
    <source>
        <strain evidence="18 19">ATCC 28783</strain>
    </source>
</reference>
<evidence type="ECO:0000256" key="2">
    <source>
        <dbReference type="ARBA" id="ARBA00004496"/>
    </source>
</evidence>
<evidence type="ECO:0000256" key="10">
    <source>
        <dbReference type="ARBA" id="ARBA00022786"/>
    </source>
</evidence>
<dbReference type="GO" id="GO:0005634">
    <property type="term" value="C:nucleus"/>
    <property type="evidence" value="ECO:0007669"/>
    <property type="project" value="UniProtKB-SubCell"/>
</dbReference>
<dbReference type="VEuPathDB" id="FungiDB:TREMEDRAFT_71840"/>
<dbReference type="PANTHER" id="PTHR16308">
    <property type="entry name" value="UBIQUITIN ASSOCIATED PROTEIN 2-LIKE/LINGERER"/>
    <property type="match status" value="1"/>
</dbReference>
<feature type="compositionally biased region" description="Low complexity" evidence="16">
    <location>
        <begin position="634"/>
        <end position="654"/>
    </location>
</feature>
<dbReference type="GO" id="GO:0006281">
    <property type="term" value="P:DNA repair"/>
    <property type="evidence" value="ECO:0007669"/>
    <property type="project" value="UniProtKB-KW"/>
</dbReference>
<feature type="compositionally biased region" description="Low complexity" evidence="16">
    <location>
        <begin position="198"/>
        <end position="211"/>
    </location>
</feature>
<evidence type="ECO:0000256" key="9">
    <source>
        <dbReference type="ARBA" id="ARBA00022763"/>
    </source>
</evidence>
<feature type="compositionally biased region" description="Gly residues" evidence="16">
    <location>
        <begin position="101"/>
        <end position="137"/>
    </location>
</feature>
<feature type="compositionally biased region" description="Polar residues" evidence="16">
    <location>
        <begin position="620"/>
        <end position="633"/>
    </location>
</feature>
<dbReference type="InterPro" id="IPR003892">
    <property type="entry name" value="CUE"/>
</dbReference>
<feature type="compositionally biased region" description="Low complexity" evidence="16">
    <location>
        <begin position="511"/>
        <end position="527"/>
    </location>
</feature>
<dbReference type="GO" id="GO:0043130">
    <property type="term" value="F:ubiquitin binding"/>
    <property type="evidence" value="ECO:0007669"/>
    <property type="project" value="InterPro"/>
</dbReference>
<dbReference type="GO" id="GO:0005737">
    <property type="term" value="C:cytoplasm"/>
    <property type="evidence" value="ECO:0007669"/>
    <property type="project" value="UniProtKB-SubCell"/>
</dbReference>
<evidence type="ECO:0000313" key="18">
    <source>
        <dbReference type="EMBL" id="RXK39584.1"/>
    </source>
</evidence>
<keyword evidence="12" id="KW-0779">Telomere</keyword>
<dbReference type="AlphaFoldDB" id="A0A4Q1BNX4"/>
<feature type="compositionally biased region" description="Low complexity" evidence="16">
    <location>
        <begin position="856"/>
        <end position="881"/>
    </location>
</feature>
<evidence type="ECO:0000256" key="11">
    <source>
        <dbReference type="ARBA" id="ARBA00022843"/>
    </source>
</evidence>
<organism evidence="18 19">
    <name type="scientific">Tremella mesenterica</name>
    <name type="common">Jelly fungus</name>
    <dbReference type="NCBI Taxonomy" id="5217"/>
    <lineage>
        <taxon>Eukaryota</taxon>
        <taxon>Fungi</taxon>
        <taxon>Dikarya</taxon>
        <taxon>Basidiomycota</taxon>
        <taxon>Agaricomycotina</taxon>
        <taxon>Tremellomycetes</taxon>
        <taxon>Tremellales</taxon>
        <taxon>Tremellaceae</taxon>
        <taxon>Tremella</taxon>
    </lineage>
</organism>
<dbReference type="InParanoid" id="A0A4Q1BNX4"/>
<feature type="region of interest" description="Disordered" evidence="16">
    <location>
        <begin position="839"/>
        <end position="940"/>
    </location>
</feature>
<dbReference type="EMBL" id="SDIL01000029">
    <property type="protein sequence ID" value="RXK39584.1"/>
    <property type="molecule type" value="Genomic_DNA"/>
</dbReference>
<evidence type="ECO:0000313" key="19">
    <source>
        <dbReference type="Proteomes" id="UP000289152"/>
    </source>
</evidence>
<dbReference type="PANTHER" id="PTHR16308:SF13">
    <property type="entry name" value="PROTEIN LINGERER"/>
    <property type="match status" value="1"/>
</dbReference>
<feature type="compositionally biased region" description="Polar residues" evidence="16">
    <location>
        <begin position="787"/>
        <end position="797"/>
    </location>
</feature>
<dbReference type="InterPro" id="IPR051833">
    <property type="entry name" value="TC-DDR_regulator"/>
</dbReference>
<keyword evidence="7" id="KW-0963">Cytoplasm</keyword>
<feature type="compositionally biased region" description="Low complexity" evidence="16">
    <location>
        <begin position="893"/>
        <end position="910"/>
    </location>
</feature>
<evidence type="ECO:0000256" key="7">
    <source>
        <dbReference type="ARBA" id="ARBA00022490"/>
    </source>
</evidence>
<keyword evidence="6" id="KW-0158">Chromosome</keyword>
<dbReference type="OrthoDB" id="5396806at2759"/>